<dbReference type="OrthoDB" id="7360299at2"/>
<dbReference type="AlphaFoldDB" id="A0A1G6WRH7"/>
<organism evidence="1 2">
    <name type="scientific">Rhodospira trueperi</name>
    <dbReference type="NCBI Taxonomy" id="69960"/>
    <lineage>
        <taxon>Bacteria</taxon>
        <taxon>Pseudomonadati</taxon>
        <taxon>Pseudomonadota</taxon>
        <taxon>Alphaproteobacteria</taxon>
        <taxon>Rhodospirillales</taxon>
        <taxon>Rhodospirillaceae</taxon>
        <taxon>Rhodospira</taxon>
    </lineage>
</organism>
<dbReference type="Gene3D" id="3.30.160.250">
    <property type="match status" value="1"/>
</dbReference>
<evidence type="ECO:0000313" key="1">
    <source>
        <dbReference type="EMBL" id="SDD68468.1"/>
    </source>
</evidence>
<dbReference type="STRING" id="69960.SAMN05421720_101246"/>
<accession>A0A1G6WRH7</accession>
<name>A0A1G6WRH7_9PROT</name>
<dbReference type="Proteomes" id="UP000199412">
    <property type="component" value="Unassembled WGS sequence"/>
</dbReference>
<dbReference type="InterPro" id="IPR035069">
    <property type="entry name" value="TTHA1013/TTHA0281-like"/>
</dbReference>
<keyword evidence="2" id="KW-1185">Reference proteome</keyword>
<proteinExistence type="predicted"/>
<dbReference type="EMBL" id="FNAP01000001">
    <property type="protein sequence ID" value="SDD68468.1"/>
    <property type="molecule type" value="Genomic_DNA"/>
</dbReference>
<dbReference type="SUPFAM" id="SSF143100">
    <property type="entry name" value="TTHA1013/TTHA0281-like"/>
    <property type="match status" value="1"/>
</dbReference>
<sequence>MKGYIVVVSHHPDGYHADVVGVPKCGAVGPTVDDAVNQASKVLNTMARDGRSLPAPRPSIAMLDEVEQRDGCAGACLRVA</sequence>
<dbReference type="RefSeq" id="WP_092780877.1">
    <property type="nucleotide sequence ID" value="NZ_FNAP01000001.1"/>
</dbReference>
<reference evidence="1 2" key="1">
    <citation type="submission" date="2016-10" db="EMBL/GenBank/DDBJ databases">
        <authorList>
            <person name="de Groot N.N."/>
        </authorList>
    </citation>
    <scope>NUCLEOTIDE SEQUENCE [LARGE SCALE GENOMIC DNA]</scope>
    <source>
        <strain evidence="1 2">ATCC 700224</strain>
    </source>
</reference>
<gene>
    <name evidence="1" type="ORF">SAMN05421720_101246</name>
</gene>
<evidence type="ECO:0000313" key="2">
    <source>
        <dbReference type="Proteomes" id="UP000199412"/>
    </source>
</evidence>
<evidence type="ECO:0008006" key="3">
    <source>
        <dbReference type="Google" id="ProtNLM"/>
    </source>
</evidence>
<protein>
    <recommendedName>
        <fullName evidence="3">HicB_like antitoxin of toxin-antitoxin system</fullName>
    </recommendedName>
</protein>